<dbReference type="KEGG" id="spu:574914"/>
<dbReference type="Gene3D" id="2.30.42.10">
    <property type="match status" value="1"/>
</dbReference>
<evidence type="ECO:0000259" key="1">
    <source>
        <dbReference type="PROSITE" id="PS50106"/>
    </source>
</evidence>
<dbReference type="InterPro" id="IPR001478">
    <property type="entry name" value="PDZ"/>
</dbReference>
<dbReference type="InterPro" id="IPR036034">
    <property type="entry name" value="PDZ_sf"/>
</dbReference>
<dbReference type="EnsemblMetazoa" id="XM_030989181">
    <property type="protein sequence ID" value="XP_030845041"/>
    <property type="gene ID" value="LOC574914"/>
</dbReference>
<feature type="domain" description="PDZ" evidence="1">
    <location>
        <begin position="1"/>
        <end position="60"/>
    </location>
</feature>
<sequence>MYLEGGSNTPLLGRVVVAEVLEAGAAAKSGAISKGDQILMLEGKKLIDVPLETAQTTFKDHMKGKLDGSQILRMIIAVAPPKNYEDEVTFF</sequence>
<dbReference type="OrthoDB" id="7734647at2759"/>
<dbReference type="RefSeq" id="XP_030845041.1">
    <property type="nucleotide sequence ID" value="XM_030989181.1"/>
</dbReference>
<reference evidence="2" key="2">
    <citation type="submission" date="2021-01" db="UniProtKB">
        <authorList>
            <consortium name="EnsemblMetazoa"/>
        </authorList>
    </citation>
    <scope>IDENTIFICATION</scope>
</reference>
<dbReference type="AlphaFoldDB" id="A0A7M7P227"/>
<dbReference type="OMA" id="RGCAFTV"/>
<protein>
    <recommendedName>
        <fullName evidence="1">PDZ domain-containing protein</fullName>
    </recommendedName>
</protein>
<dbReference type="PROSITE" id="PS50106">
    <property type="entry name" value="PDZ"/>
    <property type="match status" value="1"/>
</dbReference>
<accession>A0A7M7P227</accession>
<name>A0A7M7P227_STRPU</name>
<dbReference type="InParanoid" id="A0A7M7P227"/>
<dbReference type="FunFam" id="2.30.42.10:FF:000281">
    <property type="entry name" value="Usher syndrome 1C"/>
    <property type="match status" value="1"/>
</dbReference>
<dbReference type="Proteomes" id="UP000007110">
    <property type="component" value="Unassembled WGS sequence"/>
</dbReference>
<keyword evidence="3" id="KW-1185">Reference proteome</keyword>
<reference evidence="3" key="1">
    <citation type="submission" date="2015-02" db="EMBL/GenBank/DDBJ databases">
        <title>Genome sequencing for Strongylocentrotus purpuratus.</title>
        <authorList>
            <person name="Murali S."/>
            <person name="Liu Y."/>
            <person name="Vee V."/>
            <person name="English A."/>
            <person name="Wang M."/>
            <person name="Skinner E."/>
            <person name="Han Y."/>
            <person name="Muzny D.M."/>
            <person name="Worley K.C."/>
            <person name="Gibbs R.A."/>
        </authorList>
    </citation>
    <scope>NUCLEOTIDE SEQUENCE</scope>
</reference>
<proteinExistence type="predicted"/>
<evidence type="ECO:0000313" key="3">
    <source>
        <dbReference type="Proteomes" id="UP000007110"/>
    </source>
</evidence>
<dbReference type="SUPFAM" id="SSF50156">
    <property type="entry name" value="PDZ domain-like"/>
    <property type="match status" value="1"/>
</dbReference>
<organism evidence="2 3">
    <name type="scientific">Strongylocentrotus purpuratus</name>
    <name type="common">Purple sea urchin</name>
    <dbReference type="NCBI Taxonomy" id="7668"/>
    <lineage>
        <taxon>Eukaryota</taxon>
        <taxon>Metazoa</taxon>
        <taxon>Echinodermata</taxon>
        <taxon>Eleutherozoa</taxon>
        <taxon>Echinozoa</taxon>
        <taxon>Echinoidea</taxon>
        <taxon>Euechinoidea</taxon>
        <taxon>Echinacea</taxon>
        <taxon>Camarodonta</taxon>
        <taxon>Echinidea</taxon>
        <taxon>Strongylocentrotidae</taxon>
        <taxon>Strongylocentrotus</taxon>
    </lineage>
</organism>
<dbReference type="Pfam" id="PF00595">
    <property type="entry name" value="PDZ"/>
    <property type="match status" value="1"/>
</dbReference>
<evidence type="ECO:0000313" key="2">
    <source>
        <dbReference type="EnsemblMetazoa" id="XP_030845041"/>
    </source>
</evidence>
<dbReference type="GeneID" id="574914"/>